<name>A0A7G5EKZ3_9BURK</name>
<reference evidence="1 2" key="1">
    <citation type="journal article" date="2020" name="G3 (Bethesda)">
        <title>CeMbio - The Caenorhabditis elegans Microbiome Resource.</title>
        <authorList>
            <person name="Dirksen P."/>
            <person name="Assie A."/>
            <person name="Zimmermann J."/>
            <person name="Zhang F."/>
            <person name="Tietje A.M."/>
            <person name="Marsh S.A."/>
            <person name="Felix M.A."/>
            <person name="Shapira M."/>
            <person name="Kaleta C."/>
            <person name="Schulenburg H."/>
            <person name="Samuel B."/>
        </authorList>
    </citation>
    <scope>NUCLEOTIDE SEQUENCE [LARGE SCALE GENOMIC DNA]</scope>
    <source>
        <strain evidence="1 2">BIGb0172</strain>
    </source>
</reference>
<gene>
    <name evidence="1" type="ORF">HS961_18520</name>
</gene>
<keyword evidence="2" id="KW-1185">Reference proteome</keyword>
<sequence length="55" mass="6400">MTEYFISLKQPQKLQPRMKFNYLFNFSVKEAKTAVEKIAGNQKMSPFPSLDNTTL</sequence>
<organism evidence="1 2">
    <name type="scientific">Comamonas piscis</name>
    <dbReference type="NCBI Taxonomy" id="1562974"/>
    <lineage>
        <taxon>Bacteria</taxon>
        <taxon>Pseudomonadati</taxon>
        <taxon>Pseudomonadota</taxon>
        <taxon>Betaproteobacteria</taxon>
        <taxon>Burkholderiales</taxon>
        <taxon>Comamonadaceae</taxon>
        <taxon>Comamonas</taxon>
    </lineage>
</organism>
<proteinExistence type="predicted"/>
<dbReference type="EMBL" id="CP058554">
    <property type="protein sequence ID" value="QMV74668.1"/>
    <property type="molecule type" value="Genomic_DNA"/>
</dbReference>
<evidence type="ECO:0000313" key="2">
    <source>
        <dbReference type="Proteomes" id="UP000515240"/>
    </source>
</evidence>
<dbReference type="KEGG" id="cpis:HS961_18520"/>
<accession>A0A7G5EKZ3</accession>
<dbReference type="AlphaFoldDB" id="A0A7G5EKZ3"/>
<evidence type="ECO:0000313" key="1">
    <source>
        <dbReference type="EMBL" id="QMV74668.1"/>
    </source>
</evidence>
<dbReference type="Proteomes" id="UP000515240">
    <property type="component" value="Chromosome"/>
</dbReference>
<protein>
    <submittedName>
        <fullName evidence="1">Uncharacterized protein</fullName>
    </submittedName>
</protein>
<dbReference type="RefSeq" id="WP_182324509.1">
    <property type="nucleotide sequence ID" value="NZ_CP058554.1"/>
</dbReference>